<reference evidence="2 3" key="1">
    <citation type="submission" date="2019-12" db="EMBL/GenBank/DDBJ databases">
        <title>Genomic-based taxomic classification of the family Erythrobacteraceae.</title>
        <authorList>
            <person name="Xu L."/>
        </authorList>
    </citation>
    <scope>NUCLEOTIDE SEQUENCE [LARGE SCALE GENOMIC DNA]</scope>
    <source>
        <strain evidence="2 3">100921-2</strain>
    </source>
</reference>
<keyword evidence="1" id="KW-1133">Transmembrane helix</keyword>
<organism evidence="2 3">
    <name type="scientific">Tsuneonella aeria</name>
    <dbReference type="NCBI Taxonomy" id="1837929"/>
    <lineage>
        <taxon>Bacteria</taxon>
        <taxon>Pseudomonadati</taxon>
        <taxon>Pseudomonadota</taxon>
        <taxon>Alphaproteobacteria</taxon>
        <taxon>Sphingomonadales</taxon>
        <taxon>Erythrobacteraceae</taxon>
        <taxon>Tsuneonella</taxon>
    </lineage>
</organism>
<comment type="caution">
    <text evidence="2">The sequence shown here is derived from an EMBL/GenBank/DDBJ whole genome shotgun (WGS) entry which is preliminary data.</text>
</comment>
<dbReference type="Pfam" id="PF12412">
    <property type="entry name" value="DUF3667"/>
    <property type="match status" value="1"/>
</dbReference>
<feature type="transmembrane region" description="Helical" evidence="1">
    <location>
        <begin position="329"/>
        <end position="354"/>
    </location>
</feature>
<dbReference type="InterPro" id="IPR022134">
    <property type="entry name" value="DUF3667"/>
</dbReference>
<proteinExistence type="predicted"/>
<feature type="transmembrane region" description="Helical" evidence="1">
    <location>
        <begin position="245"/>
        <end position="263"/>
    </location>
</feature>
<accession>A0A6I4TCP3</accession>
<dbReference type="AlphaFoldDB" id="A0A6I4TCP3"/>
<keyword evidence="1" id="KW-0472">Membrane</keyword>
<dbReference type="RefSeq" id="WP_160610785.1">
    <property type="nucleotide sequence ID" value="NZ_WTZA01000001.1"/>
</dbReference>
<evidence type="ECO:0000256" key="1">
    <source>
        <dbReference type="SAM" id="Phobius"/>
    </source>
</evidence>
<sequence>MTGEFGTIAHGIADAGSGAVLARTVEPAAGETGGHTNEAACLNCGTPLVGPHCHACGQRGHVHRTLGAFFHDLLHGVLHFEGKIWRTVPLLAWKPGKLTREYIDGRRASYVSPIALFLFVVFLSFALFNALGSGASGIPTAQVAGAMDADFAENTRELERLKVERTTAQGEERAEIDRKVADLEAEQRALSALKNGQGGEFTRQFVEGFSDSPEPNNAKLSQMIQHVRENPQLAIYKAQTSAYKYSWMLIPLSVPFVWLLFPLSRRFGGYDHTVFVTYSITFMIALAAVVSLLFYVNAGGVGGLLLLYAPFHMYRQLRGTYGLSRLGAVWRMLALSLFAWIAIGLFAAAIFWMAGA</sequence>
<evidence type="ECO:0000313" key="3">
    <source>
        <dbReference type="Proteomes" id="UP000439522"/>
    </source>
</evidence>
<dbReference type="Proteomes" id="UP000439522">
    <property type="component" value="Unassembled WGS sequence"/>
</dbReference>
<name>A0A6I4TCP3_9SPHN</name>
<feature type="transmembrane region" description="Helical" evidence="1">
    <location>
        <begin position="275"/>
        <end position="308"/>
    </location>
</feature>
<evidence type="ECO:0000313" key="2">
    <source>
        <dbReference type="EMBL" id="MXO75101.1"/>
    </source>
</evidence>
<dbReference type="EMBL" id="WTZA01000001">
    <property type="protein sequence ID" value="MXO75101.1"/>
    <property type="molecule type" value="Genomic_DNA"/>
</dbReference>
<gene>
    <name evidence="2" type="ORF">GRI40_07720</name>
</gene>
<feature type="transmembrane region" description="Helical" evidence="1">
    <location>
        <begin position="110"/>
        <end position="131"/>
    </location>
</feature>
<protein>
    <submittedName>
        <fullName evidence="2">DUF3667 domain-containing protein</fullName>
    </submittedName>
</protein>
<keyword evidence="1" id="KW-0812">Transmembrane</keyword>
<keyword evidence="3" id="KW-1185">Reference proteome</keyword>
<dbReference type="OrthoDB" id="9111327at2"/>